<dbReference type="InterPro" id="IPR037024">
    <property type="entry name" value="NiFe_Hase_small_N_sf"/>
</dbReference>
<evidence type="ECO:0000256" key="2">
    <source>
        <dbReference type="ARBA" id="ARBA00022475"/>
    </source>
</evidence>
<name>A0ABX2TL78_9PROT</name>
<protein>
    <submittedName>
        <fullName evidence="10">Oxidoreductase</fullName>
    </submittedName>
</protein>
<dbReference type="Proteomes" id="UP000584642">
    <property type="component" value="Unassembled WGS sequence"/>
</dbReference>
<dbReference type="Pfam" id="PF01058">
    <property type="entry name" value="Oxidored_q6"/>
    <property type="match status" value="1"/>
</dbReference>
<keyword evidence="2" id="KW-1003">Cell membrane</keyword>
<sequence>MARRKPKLAVWKFSSCDGCQLSLLDCEDELLAVAESVEIAYFLEATRVEIAGPYDLSLVEGSIGTPHDAQRIKEIRRKSKRLVTIGACATAGGIQALRNFRDVDGFIRAVYARPDYIDTLATSTAIQDHVTVDFELRGCPIDKGQLLEVLNAFLNGRRPVVPPHSQCLDCKLHGNVCIMVADGTPCLGPVTQAGCGALCPAHARGCYGCFGPKETPNTAALAKQLAALGCDARTIAESFRSFNANAKAFREEGDRWEAPAKQGLKP</sequence>
<proteinExistence type="predicted"/>
<reference evidence="10 11" key="1">
    <citation type="submission" date="2020-05" db="EMBL/GenBank/DDBJ databases">
        <title>Azospirillum oleiclasticum sp. nov, a nitrogen-fixing and heavy crude oil-emulsifying bacterium isolated from the crude oil of Yumen Oilfield.</title>
        <authorList>
            <person name="Wu D."/>
            <person name="Cai M."/>
            <person name="Zhang X."/>
        </authorList>
    </citation>
    <scope>NUCLEOTIDE SEQUENCE [LARGE SCALE GENOMIC DNA]</scope>
    <source>
        <strain evidence="10 11">ROY-1-1-2</strain>
    </source>
</reference>
<dbReference type="EMBL" id="JABFDB010000032">
    <property type="protein sequence ID" value="NYZ23854.1"/>
    <property type="molecule type" value="Genomic_DNA"/>
</dbReference>
<dbReference type="InterPro" id="IPR051349">
    <property type="entry name" value="Hydrogenase_assoc-protein"/>
</dbReference>
<evidence type="ECO:0000256" key="1">
    <source>
        <dbReference type="ARBA" id="ARBA00001927"/>
    </source>
</evidence>
<evidence type="ECO:0000313" key="10">
    <source>
        <dbReference type="EMBL" id="NYZ23854.1"/>
    </source>
</evidence>
<dbReference type="InterPro" id="IPR006137">
    <property type="entry name" value="NADH_UbQ_OxRdtase-like_20kDa"/>
</dbReference>
<dbReference type="PANTHER" id="PTHR42845:SF1">
    <property type="entry name" value="HYDROGENASE SMALL SUBUNIT"/>
    <property type="match status" value="1"/>
</dbReference>
<keyword evidence="5" id="KW-0408">Iron</keyword>
<keyword evidence="6" id="KW-0411">Iron-sulfur</keyword>
<keyword evidence="8" id="KW-0003">3Fe-4S</keyword>
<evidence type="ECO:0000256" key="6">
    <source>
        <dbReference type="ARBA" id="ARBA00023014"/>
    </source>
</evidence>
<evidence type="ECO:0000313" key="11">
    <source>
        <dbReference type="Proteomes" id="UP000584642"/>
    </source>
</evidence>
<accession>A0ABX2TL78</accession>
<dbReference type="SUPFAM" id="SSF56770">
    <property type="entry name" value="HydA/Nqo6-like"/>
    <property type="match status" value="1"/>
</dbReference>
<keyword evidence="7" id="KW-0472">Membrane</keyword>
<gene>
    <name evidence="10" type="ORF">HND93_29485</name>
</gene>
<evidence type="ECO:0000259" key="9">
    <source>
        <dbReference type="Pfam" id="PF01058"/>
    </source>
</evidence>
<evidence type="ECO:0000256" key="8">
    <source>
        <dbReference type="ARBA" id="ARBA00023291"/>
    </source>
</evidence>
<comment type="caution">
    <text evidence="10">The sequence shown here is derived from an EMBL/GenBank/DDBJ whole genome shotgun (WGS) entry which is preliminary data.</text>
</comment>
<feature type="domain" description="NADH:ubiquinone oxidoreductase-like 20kDa subunit" evidence="9">
    <location>
        <begin position="16"/>
        <end position="152"/>
    </location>
</feature>
<evidence type="ECO:0000256" key="7">
    <source>
        <dbReference type="ARBA" id="ARBA00023136"/>
    </source>
</evidence>
<organism evidence="10 11">
    <name type="scientific">Azospirillum oleiclasticum</name>
    <dbReference type="NCBI Taxonomy" id="2735135"/>
    <lineage>
        <taxon>Bacteria</taxon>
        <taxon>Pseudomonadati</taxon>
        <taxon>Pseudomonadota</taxon>
        <taxon>Alphaproteobacteria</taxon>
        <taxon>Rhodospirillales</taxon>
        <taxon>Azospirillaceae</taxon>
        <taxon>Azospirillum</taxon>
    </lineage>
</organism>
<evidence type="ECO:0000256" key="3">
    <source>
        <dbReference type="ARBA" id="ARBA00022723"/>
    </source>
</evidence>
<keyword evidence="3" id="KW-0479">Metal-binding</keyword>
<dbReference type="Gene3D" id="3.40.50.700">
    <property type="entry name" value="NADH:ubiquinone oxidoreductase-like, 20kDa subunit"/>
    <property type="match status" value="1"/>
</dbReference>
<keyword evidence="4" id="KW-0560">Oxidoreductase</keyword>
<dbReference type="RefSeq" id="WP_180285635.1">
    <property type="nucleotide sequence ID" value="NZ_JABFDB010000032.1"/>
</dbReference>
<evidence type="ECO:0000256" key="4">
    <source>
        <dbReference type="ARBA" id="ARBA00023002"/>
    </source>
</evidence>
<dbReference type="PANTHER" id="PTHR42845">
    <property type="entry name" value="COENZYME F420-REDUCING HYDROGENASE, GAMMA SUBUNIT"/>
    <property type="match status" value="1"/>
</dbReference>
<comment type="cofactor">
    <cofactor evidence="1">
        <name>[3Fe-4S] cluster</name>
        <dbReference type="ChEBI" id="CHEBI:21137"/>
    </cofactor>
</comment>
<evidence type="ECO:0000256" key="5">
    <source>
        <dbReference type="ARBA" id="ARBA00023004"/>
    </source>
</evidence>
<keyword evidence="11" id="KW-1185">Reference proteome</keyword>